<reference evidence="1" key="1">
    <citation type="submission" date="2019-08" db="EMBL/GenBank/DDBJ databases">
        <authorList>
            <person name="Kucharzyk K."/>
            <person name="Murdoch R.W."/>
            <person name="Higgins S."/>
            <person name="Loffler F."/>
        </authorList>
    </citation>
    <scope>NUCLEOTIDE SEQUENCE</scope>
</reference>
<dbReference type="EMBL" id="VSSQ01056255">
    <property type="protein sequence ID" value="MPN10113.1"/>
    <property type="molecule type" value="Genomic_DNA"/>
</dbReference>
<dbReference type="AlphaFoldDB" id="A0A645FCM8"/>
<protein>
    <recommendedName>
        <fullName evidence="2">DUF4860 domain-containing protein</fullName>
    </recommendedName>
</protein>
<proteinExistence type="predicted"/>
<evidence type="ECO:0008006" key="2">
    <source>
        <dbReference type="Google" id="ProtNLM"/>
    </source>
</evidence>
<comment type="caution">
    <text evidence="1">The sequence shown here is derived from an EMBL/GenBank/DDBJ whole genome shotgun (WGS) entry which is preliminary data.</text>
</comment>
<organism evidence="1">
    <name type="scientific">bioreactor metagenome</name>
    <dbReference type="NCBI Taxonomy" id="1076179"/>
    <lineage>
        <taxon>unclassified sequences</taxon>
        <taxon>metagenomes</taxon>
        <taxon>ecological metagenomes</taxon>
    </lineage>
</organism>
<accession>A0A645FCM8</accession>
<evidence type="ECO:0000313" key="1">
    <source>
        <dbReference type="EMBL" id="MPN10113.1"/>
    </source>
</evidence>
<gene>
    <name evidence="1" type="ORF">SDC9_157406</name>
</gene>
<name>A0A645FCM8_9ZZZZ</name>
<sequence>MEMAVSLILLGVIVTAAYTFFNYGNSTFVKDNQQYTIQSNTRFDMDKIISEIKYSDEIYLIENRPTDLEKENSTYSFIYIENGVIYFSLYDSTNGEREETVSKGTYLLSDSYFSKDSDSIITLDIRLSSQYNSQTYNIDSKVEITNLNLKTPISSVQGLAFSKCIKYK</sequence>